<dbReference type="SUPFAM" id="SSF54427">
    <property type="entry name" value="NTF2-like"/>
    <property type="match status" value="1"/>
</dbReference>
<evidence type="ECO:0000313" key="2">
    <source>
        <dbReference type="EMBL" id="GGO38437.1"/>
    </source>
</evidence>
<dbReference type="Pfam" id="PF14534">
    <property type="entry name" value="DUF4440"/>
    <property type="match status" value="1"/>
</dbReference>
<dbReference type="RefSeq" id="WP_206664978.1">
    <property type="nucleotide sequence ID" value="NZ_BMLP01000012.1"/>
</dbReference>
<reference evidence="2 3" key="1">
    <citation type="journal article" date="2014" name="Int. J. Syst. Evol. Microbiol.">
        <title>Complete genome sequence of Corynebacterium casei LMG S-19264T (=DSM 44701T), isolated from a smear-ripened cheese.</title>
        <authorList>
            <consortium name="US DOE Joint Genome Institute (JGI-PGF)"/>
            <person name="Walter F."/>
            <person name="Albersmeier A."/>
            <person name="Kalinowski J."/>
            <person name="Ruckert C."/>
        </authorList>
    </citation>
    <scope>NUCLEOTIDE SEQUENCE [LARGE SCALE GENOMIC DNA]</scope>
    <source>
        <strain evidence="2 3">CGMCC 1.7029</strain>
    </source>
</reference>
<feature type="domain" description="DUF4440" evidence="1">
    <location>
        <begin position="21"/>
        <end position="125"/>
    </location>
</feature>
<evidence type="ECO:0000259" key="1">
    <source>
        <dbReference type="Pfam" id="PF14534"/>
    </source>
</evidence>
<sequence length="136" mass="14472">MTGALLPVDPASAMAAELLGFEAERQRALVEPDLVSLERLLAPDLIHVHSSGLVHDKPAFIAHVARMGGFVSIERGVLDVRSGHGVALITGPTVNTVRRIESGELARLEGFGTVLARHTADGWQVVLSQITITKHG</sequence>
<name>A0A918DF12_9RHOB</name>
<comment type="caution">
    <text evidence="2">The sequence shown here is derived from an EMBL/GenBank/DDBJ whole genome shotgun (WGS) entry which is preliminary data.</text>
</comment>
<gene>
    <name evidence="2" type="ORF">GCM10010991_35730</name>
</gene>
<protein>
    <recommendedName>
        <fullName evidence="1">DUF4440 domain-containing protein</fullName>
    </recommendedName>
</protein>
<dbReference type="EMBL" id="BMLP01000012">
    <property type="protein sequence ID" value="GGO38437.1"/>
    <property type="molecule type" value="Genomic_DNA"/>
</dbReference>
<dbReference type="Gene3D" id="3.10.450.50">
    <property type="match status" value="1"/>
</dbReference>
<dbReference type="InterPro" id="IPR027843">
    <property type="entry name" value="DUF4440"/>
</dbReference>
<accession>A0A918DF12</accession>
<evidence type="ECO:0000313" key="3">
    <source>
        <dbReference type="Proteomes" id="UP000598196"/>
    </source>
</evidence>
<dbReference type="AlphaFoldDB" id="A0A918DF12"/>
<keyword evidence="3" id="KW-1185">Reference proteome</keyword>
<dbReference type="InterPro" id="IPR032710">
    <property type="entry name" value="NTF2-like_dom_sf"/>
</dbReference>
<organism evidence="2 3">
    <name type="scientific">Gemmobacter aquaticus</name>
    <dbReference type="NCBI Taxonomy" id="490185"/>
    <lineage>
        <taxon>Bacteria</taxon>
        <taxon>Pseudomonadati</taxon>
        <taxon>Pseudomonadota</taxon>
        <taxon>Alphaproteobacteria</taxon>
        <taxon>Rhodobacterales</taxon>
        <taxon>Paracoccaceae</taxon>
        <taxon>Gemmobacter</taxon>
    </lineage>
</organism>
<dbReference type="Proteomes" id="UP000598196">
    <property type="component" value="Unassembled WGS sequence"/>
</dbReference>
<proteinExistence type="predicted"/>